<comment type="catalytic activity">
    <reaction evidence="14">
        <text>2'-deoxyribonucleotide-(2'-deoxyribose 5'-phosphate)-2'-deoxyribonucleotide-DNA = a 3'-end 2'-deoxyribonucleotide-(2,3-dehydro-2,3-deoxyribose 5'-phosphate)-DNA + a 5'-end 5'-phospho-2'-deoxyribonucleoside-DNA + H(+)</text>
        <dbReference type="Rhea" id="RHEA:66592"/>
        <dbReference type="Rhea" id="RHEA-COMP:13180"/>
        <dbReference type="Rhea" id="RHEA-COMP:16897"/>
        <dbReference type="Rhea" id="RHEA-COMP:17067"/>
        <dbReference type="ChEBI" id="CHEBI:15378"/>
        <dbReference type="ChEBI" id="CHEBI:136412"/>
        <dbReference type="ChEBI" id="CHEBI:157695"/>
        <dbReference type="ChEBI" id="CHEBI:167181"/>
        <dbReference type="EC" id="4.2.99.18"/>
    </reaction>
</comment>
<evidence type="ECO:0000256" key="15">
    <source>
        <dbReference type="PROSITE-ProRule" id="PRU00391"/>
    </source>
</evidence>
<keyword evidence="12" id="KW-0511">Multifunctional enzyme</keyword>
<gene>
    <name evidence="18" type="ORF">ENV82_04215</name>
</gene>
<keyword evidence="13" id="KW-0326">Glycosidase</keyword>
<comment type="catalytic activity">
    <reaction evidence="1">
        <text>Hydrolysis of DNA containing ring-opened 7-methylguanine residues, releasing 2,6-diamino-4-hydroxy-5-(N-methyl)formamidopyrimidine.</text>
        <dbReference type="EC" id="3.2.2.23"/>
    </reaction>
</comment>
<dbReference type="SUPFAM" id="SSF46946">
    <property type="entry name" value="S13-like H2TH domain"/>
    <property type="match status" value="1"/>
</dbReference>
<feature type="domain" description="FPG-type" evidence="16">
    <location>
        <begin position="238"/>
        <end position="270"/>
    </location>
</feature>
<dbReference type="InterPro" id="IPR010979">
    <property type="entry name" value="Ribosomal_uS13-like_H2TH"/>
</dbReference>
<feature type="domain" description="Formamidopyrimidine-DNA glycosylase catalytic" evidence="17">
    <location>
        <begin position="2"/>
        <end position="104"/>
    </location>
</feature>
<dbReference type="InterPro" id="IPR015886">
    <property type="entry name" value="H2TH_FPG"/>
</dbReference>
<dbReference type="SMART" id="SM01232">
    <property type="entry name" value="H2TH"/>
    <property type="match status" value="1"/>
</dbReference>
<dbReference type="AlphaFoldDB" id="A0A7C4TXC8"/>
<evidence type="ECO:0000256" key="13">
    <source>
        <dbReference type="ARBA" id="ARBA00023295"/>
    </source>
</evidence>
<dbReference type="InterPro" id="IPR010663">
    <property type="entry name" value="Znf_FPG/IleRS"/>
</dbReference>
<keyword evidence="9" id="KW-0238">DNA-binding</keyword>
<evidence type="ECO:0000259" key="17">
    <source>
        <dbReference type="PROSITE" id="PS51068"/>
    </source>
</evidence>
<comment type="caution">
    <text evidence="18">The sequence shown here is derived from an EMBL/GenBank/DDBJ whole genome shotgun (WGS) entry which is preliminary data.</text>
</comment>
<dbReference type="GO" id="GO:0140078">
    <property type="term" value="F:class I DNA-(apurinic or apyrimidinic site) endonuclease activity"/>
    <property type="evidence" value="ECO:0007669"/>
    <property type="project" value="UniProtKB-EC"/>
</dbReference>
<dbReference type="InterPro" id="IPR000214">
    <property type="entry name" value="Znf_DNA_glyclase/AP_lyase"/>
</dbReference>
<dbReference type="Gene3D" id="1.10.8.50">
    <property type="match status" value="1"/>
</dbReference>
<evidence type="ECO:0000256" key="5">
    <source>
        <dbReference type="ARBA" id="ARBA00022763"/>
    </source>
</evidence>
<keyword evidence="5" id="KW-0227">DNA damage</keyword>
<evidence type="ECO:0000256" key="10">
    <source>
        <dbReference type="ARBA" id="ARBA00023204"/>
    </source>
</evidence>
<dbReference type="SUPFAM" id="SSF57716">
    <property type="entry name" value="Glucocorticoid receptor-like (DNA-binding domain)"/>
    <property type="match status" value="1"/>
</dbReference>
<evidence type="ECO:0000313" key="18">
    <source>
        <dbReference type="EMBL" id="HGW60614.1"/>
    </source>
</evidence>
<evidence type="ECO:0000256" key="3">
    <source>
        <dbReference type="ARBA" id="ARBA00009409"/>
    </source>
</evidence>
<dbReference type="EMBL" id="DTHV01000133">
    <property type="protein sequence ID" value="HGW60614.1"/>
    <property type="molecule type" value="Genomic_DNA"/>
</dbReference>
<dbReference type="Pfam" id="PF06827">
    <property type="entry name" value="zf-FPG_IleRS"/>
    <property type="match status" value="1"/>
</dbReference>
<dbReference type="GO" id="GO:0006284">
    <property type="term" value="P:base-excision repair"/>
    <property type="evidence" value="ECO:0007669"/>
    <property type="project" value="InterPro"/>
</dbReference>
<keyword evidence="10" id="KW-0234">DNA repair</keyword>
<evidence type="ECO:0000256" key="12">
    <source>
        <dbReference type="ARBA" id="ARBA00023268"/>
    </source>
</evidence>
<dbReference type="PANTHER" id="PTHR22993">
    <property type="entry name" value="FORMAMIDOPYRIMIDINE-DNA GLYCOSYLASE"/>
    <property type="match status" value="1"/>
</dbReference>
<evidence type="ECO:0000256" key="1">
    <source>
        <dbReference type="ARBA" id="ARBA00001668"/>
    </source>
</evidence>
<dbReference type="GO" id="GO:0003684">
    <property type="term" value="F:damaged DNA binding"/>
    <property type="evidence" value="ECO:0007669"/>
    <property type="project" value="InterPro"/>
</dbReference>
<evidence type="ECO:0000256" key="2">
    <source>
        <dbReference type="ARBA" id="ARBA00001947"/>
    </source>
</evidence>
<keyword evidence="11" id="KW-0456">Lyase</keyword>
<dbReference type="PROSITE" id="PS51066">
    <property type="entry name" value="ZF_FPG_2"/>
    <property type="match status" value="1"/>
</dbReference>
<sequence>MPEVVEVEFLKNETASTFKGKRVIEAVLNNEKISNIDKILFSKILTDETLVSTDRHGKILILNFTNNKHLLIHFLLTGYMKLIKEEEKDKSQAYLAFDNGLKCGIFGIMFQGFVKFYQEEDIHRIDEVAKLGVDVLSKDFTLEKFEALIAKFGNRTIKDLLIDQEIIAGLGNAYSDEVLFLSRVHPKRKCRELKKEEIEIIYNNIFAIIEKAKRFGGASELSFVHLDGKRGEFHEHFLVHKKERCPICGSEIKTISASGRKAYFCPLCQK</sequence>
<evidence type="ECO:0000256" key="7">
    <source>
        <dbReference type="ARBA" id="ARBA00022801"/>
    </source>
</evidence>
<evidence type="ECO:0000259" key="16">
    <source>
        <dbReference type="PROSITE" id="PS51066"/>
    </source>
</evidence>
<evidence type="ECO:0000256" key="8">
    <source>
        <dbReference type="ARBA" id="ARBA00022833"/>
    </source>
</evidence>
<comment type="cofactor">
    <cofactor evidence="2">
        <name>Zn(2+)</name>
        <dbReference type="ChEBI" id="CHEBI:29105"/>
    </cofactor>
</comment>
<name>A0A7C4TXC8_9BACT</name>
<keyword evidence="6 15" id="KW-0863">Zinc-finger</keyword>
<dbReference type="Gene3D" id="3.20.190.10">
    <property type="entry name" value="MutM-like, N-terminal"/>
    <property type="match status" value="1"/>
</dbReference>
<keyword evidence="7" id="KW-0378">Hydrolase</keyword>
<accession>A0A7C4TXC8</accession>
<dbReference type="SUPFAM" id="SSF81624">
    <property type="entry name" value="N-terminal domain of MutM-like DNA repair proteins"/>
    <property type="match status" value="1"/>
</dbReference>
<dbReference type="PANTHER" id="PTHR22993:SF9">
    <property type="entry name" value="FORMAMIDOPYRIMIDINE-DNA GLYCOSYLASE"/>
    <property type="match status" value="1"/>
</dbReference>
<dbReference type="GO" id="GO:0008534">
    <property type="term" value="F:oxidized purine nucleobase lesion DNA N-glycosylase activity"/>
    <property type="evidence" value="ECO:0007669"/>
    <property type="project" value="UniProtKB-EC"/>
</dbReference>
<evidence type="ECO:0000256" key="14">
    <source>
        <dbReference type="ARBA" id="ARBA00044632"/>
    </source>
</evidence>
<reference evidence="18" key="1">
    <citation type="journal article" date="2020" name="mSystems">
        <title>Genome- and Community-Level Interaction Insights into Carbon Utilization and Element Cycling Functions of Hydrothermarchaeota in Hydrothermal Sediment.</title>
        <authorList>
            <person name="Zhou Z."/>
            <person name="Liu Y."/>
            <person name="Xu W."/>
            <person name="Pan J."/>
            <person name="Luo Z.H."/>
            <person name="Li M."/>
        </authorList>
    </citation>
    <scope>NUCLEOTIDE SEQUENCE [LARGE SCALE GENOMIC DNA]</scope>
    <source>
        <strain evidence="18">SpSt-794</strain>
    </source>
</reference>
<evidence type="ECO:0000256" key="4">
    <source>
        <dbReference type="ARBA" id="ARBA00022723"/>
    </source>
</evidence>
<evidence type="ECO:0000256" key="11">
    <source>
        <dbReference type="ARBA" id="ARBA00023239"/>
    </source>
</evidence>
<proteinExistence type="inferred from homology"/>
<dbReference type="Pfam" id="PF01149">
    <property type="entry name" value="Fapy_DNA_glyco"/>
    <property type="match status" value="1"/>
</dbReference>
<dbReference type="PROSITE" id="PS51068">
    <property type="entry name" value="FPG_CAT"/>
    <property type="match status" value="1"/>
</dbReference>
<dbReference type="Pfam" id="PF06831">
    <property type="entry name" value="H2TH"/>
    <property type="match status" value="1"/>
</dbReference>
<comment type="similarity">
    <text evidence="3">Belongs to the FPG family.</text>
</comment>
<dbReference type="InterPro" id="IPR012319">
    <property type="entry name" value="FPG_cat"/>
</dbReference>
<dbReference type="InterPro" id="IPR035937">
    <property type="entry name" value="FPG_N"/>
</dbReference>
<dbReference type="FunFam" id="1.10.8.50:FF:000003">
    <property type="entry name" value="Formamidopyrimidine-DNA glycosylase"/>
    <property type="match status" value="1"/>
</dbReference>
<organism evidence="18">
    <name type="scientific">Caldisericum exile</name>
    <dbReference type="NCBI Taxonomy" id="693075"/>
    <lineage>
        <taxon>Bacteria</taxon>
        <taxon>Pseudomonadati</taxon>
        <taxon>Caldisericota/Cryosericota group</taxon>
        <taxon>Caldisericota</taxon>
        <taxon>Caldisericia</taxon>
        <taxon>Caldisericales</taxon>
        <taxon>Caldisericaceae</taxon>
        <taxon>Caldisericum</taxon>
    </lineage>
</organism>
<evidence type="ECO:0000256" key="6">
    <source>
        <dbReference type="ARBA" id="ARBA00022771"/>
    </source>
</evidence>
<dbReference type="SMART" id="SM00898">
    <property type="entry name" value="Fapy_DNA_glyco"/>
    <property type="match status" value="1"/>
</dbReference>
<evidence type="ECO:0000256" key="9">
    <source>
        <dbReference type="ARBA" id="ARBA00023125"/>
    </source>
</evidence>
<keyword evidence="8" id="KW-0862">Zinc</keyword>
<protein>
    <submittedName>
        <fullName evidence="18">Fpg/Nei family DNA glycosylase</fullName>
    </submittedName>
</protein>
<dbReference type="GO" id="GO:0008270">
    <property type="term" value="F:zinc ion binding"/>
    <property type="evidence" value="ECO:0007669"/>
    <property type="project" value="UniProtKB-KW"/>
</dbReference>
<keyword evidence="4" id="KW-0479">Metal-binding</keyword>